<evidence type="ECO:0000313" key="1">
    <source>
        <dbReference type="Proteomes" id="UP000829291"/>
    </source>
</evidence>
<reference evidence="2" key="1">
    <citation type="submission" date="2025-08" db="UniProtKB">
        <authorList>
            <consortium name="RefSeq"/>
        </authorList>
    </citation>
    <scope>IDENTIFICATION</scope>
    <source>
        <tissue evidence="2">Thorax and Abdomen</tissue>
    </source>
</reference>
<organism evidence="1 2">
    <name type="scientific">Neodiprion lecontei</name>
    <name type="common">Redheaded pine sawfly</name>
    <dbReference type="NCBI Taxonomy" id="441921"/>
    <lineage>
        <taxon>Eukaryota</taxon>
        <taxon>Metazoa</taxon>
        <taxon>Ecdysozoa</taxon>
        <taxon>Arthropoda</taxon>
        <taxon>Hexapoda</taxon>
        <taxon>Insecta</taxon>
        <taxon>Pterygota</taxon>
        <taxon>Neoptera</taxon>
        <taxon>Endopterygota</taxon>
        <taxon>Hymenoptera</taxon>
        <taxon>Tenthredinoidea</taxon>
        <taxon>Diprionidae</taxon>
        <taxon>Diprioninae</taxon>
        <taxon>Neodiprion</taxon>
    </lineage>
</organism>
<dbReference type="RefSeq" id="XP_046587545.1">
    <property type="nucleotide sequence ID" value="XM_046731589.1"/>
</dbReference>
<dbReference type="GeneID" id="124292918"/>
<proteinExistence type="predicted"/>
<dbReference type="Proteomes" id="UP000829291">
    <property type="component" value="Chromosome 2"/>
</dbReference>
<name>A0ABM3FHQ6_NEOLC</name>
<evidence type="ECO:0000313" key="2">
    <source>
        <dbReference type="RefSeq" id="XP_046587545.1"/>
    </source>
</evidence>
<sequence>MLKDSAENEAALCEVVDVTDEVIASQRVALGRPAEDPIYAARDEFMMDDTRENVAALPEGCAACEELALAEHTGEDEAMVDNGTAEEPISVGGRDEIDSSQASTLVLSRPSPSGVLEIQDPIVAHEPVVEEEEEGDYYSISPMDEAVIFSWQQTPKSGIFTQMSYTPPAMDEDIF</sequence>
<accession>A0ABM3FHQ6</accession>
<keyword evidence="1" id="KW-1185">Reference proteome</keyword>
<gene>
    <name evidence="2" type="primary">LOC124292918</name>
</gene>
<protein>
    <submittedName>
        <fullName evidence="2">Uncharacterized protein LOC124292918</fullName>
    </submittedName>
</protein>